<dbReference type="EMBL" id="AAQR03154607">
    <property type="status" value="NOT_ANNOTATED_CDS"/>
    <property type="molecule type" value="Genomic_DNA"/>
</dbReference>
<dbReference type="GO" id="GO:0051301">
    <property type="term" value="P:cell division"/>
    <property type="evidence" value="ECO:0007669"/>
    <property type="project" value="UniProtKB-KW"/>
</dbReference>
<dbReference type="EMBL" id="AAQR03154608">
    <property type="status" value="NOT_ANNOTATED_CDS"/>
    <property type="molecule type" value="Genomic_DNA"/>
</dbReference>
<dbReference type="EMBL" id="AAQR03154602">
    <property type="status" value="NOT_ANNOTATED_CDS"/>
    <property type="molecule type" value="Genomic_DNA"/>
</dbReference>
<dbReference type="SMART" id="SM01332">
    <property type="entry name" value="Cyclin_C"/>
    <property type="match status" value="1"/>
</dbReference>
<dbReference type="InterPro" id="IPR039361">
    <property type="entry name" value="Cyclin"/>
</dbReference>
<dbReference type="FunCoup" id="H0WM48">
    <property type="interactions" value="506"/>
</dbReference>
<keyword evidence="4" id="KW-0131">Cell cycle</keyword>
<feature type="domain" description="Cyclin C-terminal" evidence="8">
    <location>
        <begin position="1174"/>
        <end position="1290"/>
    </location>
</feature>
<evidence type="ECO:0000259" key="7">
    <source>
        <dbReference type="SMART" id="SM00385"/>
    </source>
</evidence>
<dbReference type="Pfam" id="PF00134">
    <property type="entry name" value="Cyclin_N"/>
    <property type="match status" value="1"/>
</dbReference>
<dbReference type="eggNOG" id="KOG0653">
    <property type="taxonomic scope" value="Eukaryota"/>
</dbReference>
<dbReference type="FunFam" id="1.10.472.10:FF:000001">
    <property type="entry name" value="G2/mitotic-specific cyclin"/>
    <property type="match status" value="1"/>
</dbReference>
<dbReference type="GO" id="GO:0005654">
    <property type="term" value="C:nucleoplasm"/>
    <property type="evidence" value="ECO:0007669"/>
    <property type="project" value="Ensembl"/>
</dbReference>
<reference evidence="10" key="1">
    <citation type="submission" date="2011-03" db="EMBL/GenBank/DDBJ databases">
        <title>Version 3 of the genome sequence of Otolemur garnettii (Bushbaby).</title>
        <authorList>
            <consortium name="The Broad Institute Genome Sequencing Platform"/>
            <person name="Di Palma F."/>
            <person name="Johnson J."/>
            <person name="Lander E.S."/>
            <person name="Lindblad-Toh K."/>
            <person name="Jaffe D.B."/>
            <person name="Gnerre S."/>
            <person name="MacCallum I."/>
            <person name="Przybylski D."/>
            <person name="Ribeiro F.J."/>
            <person name="Burton J.N."/>
            <person name="Walker B.J."/>
            <person name="Sharpe T."/>
            <person name="Hall G."/>
        </authorList>
    </citation>
    <scope>NUCLEOTIDE SEQUENCE [LARGE SCALE GENOMIC DNA]</scope>
</reference>
<dbReference type="InterPro" id="IPR004367">
    <property type="entry name" value="Cyclin_C-dom"/>
</dbReference>
<dbReference type="EMBL" id="AAQR03154604">
    <property type="status" value="NOT_ANNOTATED_CDS"/>
    <property type="molecule type" value="Genomic_DNA"/>
</dbReference>
<dbReference type="PROSITE" id="PS00292">
    <property type="entry name" value="CYCLINS"/>
    <property type="match status" value="1"/>
</dbReference>
<feature type="compositionally biased region" description="Low complexity" evidence="6">
    <location>
        <begin position="997"/>
        <end position="1012"/>
    </location>
</feature>
<dbReference type="Ensembl" id="ENSOGAT00000003115.2">
    <property type="protein sequence ID" value="ENSOGAP00000002786.2"/>
    <property type="gene ID" value="ENSOGAG00000003110.2"/>
</dbReference>
<keyword evidence="3 5" id="KW-0195">Cyclin</keyword>
<dbReference type="EMBL" id="AAQR03154605">
    <property type="status" value="NOT_ANNOTATED_CDS"/>
    <property type="molecule type" value="Genomic_DNA"/>
</dbReference>
<reference evidence="9" key="3">
    <citation type="submission" date="2025-09" db="UniProtKB">
        <authorList>
            <consortium name="Ensembl"/>
        </authorList>
    </citation>
    <scope>IDENTIFICATION</scope>
</reference>
<accession>H0WM48</accession>
<dbReference type="PANTHER" id="PTHR10177">
    <property type="entry name" value="CYCLINS"/>
    <property type="match status" value="1"/>
</dbReference>
<evidence type="ECO:0000256" key="2">
    <source>
        <dbReference type="ARBA" id="ARBA00022618"/>
    </source>
</evidence>
<keyword evidence="10" id="KW-1185">Reference proteome</keyword>
<reference evidence="9" key="2">
    <citation type="submission" date="2025-08" db="UniProtKB">
        <authorList>
            <consortium name="Ensembl"/>
        </authorList>
    </citation>
    <scope>IDENTIFICATION</scope>
</reference>
<dbReference type="InterPro" id="IPR036915">
    <property type="entry name" value="Cyclin-like_sf"/>
</dbReference>
<dbReference type="SUPFAM" id="SSF47954">
    <property type="entry name" value="Cyclin-like"/>
    <property type="match status" value="2"/>
</dbReference>
<evidence type="ECO:0000256" key="5">
    <source>
        <dbReference type="RuleBase" id="RU000383"/>
    </source>
</evidence>
<organism evidence="9 10">
    <name type="scientific">Otolemur garnettii</name>
    <name type="common">Small-eared galago</name>
    <name type="synonym">Garnett's greater bushbaby</name>
    <dbReference type="NCBI Taxonomy" id="30611"/>
    <lineage>
        <taxon>Eukaryota</taxon>
        <taxon>Metazoa</taxon>
        <taxon>Chordata</taxon>
        <taxon>Craniata</taxon>
        <taxon>Vertebrata</taxon>
        <taxon>Euteleostomi</taxon>
        <taxon>Mammalia</taxon>
        <taxon>Eutheria</taxon>
        <taxon>Euarchontoglires</taxon>
        <taxon>Primates</taxon>
        <taxon>Strepsirrhini</taxon>
        <taxon>Lorisiformes</taxon>
        <taxon>Galagidae</taxon>
        <taxon>Otolemur</taxon>
    </lineage>
</organism>
<evidence type="ECO:0000256" key="6">
    <source>
        <dbReference type="SAM" id="MobiDB-lite"/>
    </source>
</evidence>
<evidence type="ECO:0000313" key="9">
    <source>
        <dbReference type="Ensembl" id="ENSOGAP00000002786.2"/>
    </source>
</evidence>
<evidence type="ECO:0000256" key="1">
    <source>
        <dbReference type="ARBA" id="ARBA00006955"/>
    </source>
</evidence>
<feature type="compositionally biased region" description="Polar residues" evidence="6">
    <location>
        <begin position="1013"/>
        <end position="1022"/>
    </location>
</feature>
<dbReference type="InParanoid" id="H0WM48"/>
<dbReference type="OMA" id="RCVHASM"/>
<dbReference type="InterPro" id="IPR006671">
    <property type="entry name" value="Cyclin_N"/>
</dbReference>
<feature type="region of interest" description="Disordered" evidence="6">
    <location>
        <begin position="1"/>
        <end position="30"/>
    </location>
</feature>
<evidence type="ECO:0000256" key="4">
    <source>
        <dbReference type="ARBA" id="ARBA00023306"/>
    </source>
</evidence>
<evidence type="ECO:0000313" key="10">
    <source>
        <dbReference type="Proteomes" id="UP000005225"/>
    </source>
</evidence>
<dbReference type="HOGENOM" id="CLU_006366_0_0_1"/>
<dbReference type="Gene3D" id="1.10.472.10">
    <property type="entry name" value="Cyclin-like"/>
    <property type="match status" value="2"/>
</dbReference>
<dbReference type="Pfam" id="PF02984">
    <property type="entry name" value="Cyclin_C"/>
    <property type="match status" value="1"/>
</dbReference>
<evidence type="ECO:0000256" key="3">
    <source>
        <dbReference type="ARBA" id="ARBA00023127"/>
    </source>
</evidence>
<dbReference type="GeneTree" id="ENSGT00940000160459"/>
<protein>
    <submittedName>
        <fullName evidence="9">Cyclin B3</fullName>
    </submittedName>
</protein>
<name>H0WM48_OTOGA</name>
<feature type="region of interest" description="Disordered" evidence="6">
    <location>
        <begin position="994"/>
        <end position="1028"/>
    </location>
</feature>
<dbReference type="Proteomes" id="UP000005225">
    <property type="component" value="Unassembled WGS sequence"/>
</dbReference>
<dbReference type="SMART" id="SM00385">
    <property type="entry name" value="CYCLIN"/>
    <property type="match status" value="2"/>
</dbReference>
<dbReference type="InterPro" id="IPR048258">
    <property type="entry name" value="Cyclins_cyclin-box"/>
</dbReference>
<dbReference type="CDD" id="cd20510">
    <property type="entry name" value="CYCLIN_CCNB3_rpt2"/>
    <property type="match status" value="1"/>
</dbReference>
<sequence length="1301" mass="148820">MPLPLLPRSSKPEAKKSSSSKVVPTVHDQYEKKEKNYQAKISPSSPQGELKTRLAFEDLTNASQSQLAQLNKEANKEFIKDVFKKTNRSTHALGLARNELNLKGYKPKPSPLMSSTPLLPNNMEQPLILELSTNSKTPTTDKALPFTKPLILKEEATTEETAFIKKSLSLKKCTNHEEVSLLVKPQSLQEETDKDDKFFTEPMTSRKKNKTEEVAITKGTLSLNKKMYTYQGKQSSQEELLALQDISVEKDSFSMESMNFGKKPKTEQSNPTKKPLLLKKNKCTTLGMIPCLKKPLVLQKTTSGEKSLMKKPTTDESLFQEPSELQEKDITEQEMPILKKSLALQEKTNFKKDSLIKESLAFKKKATTEEAPMRPLYLKKKCITQGKISHLKKPIVFQKTTYGENSLTTNPLSIKKKPATEESLIQEPSPLQGKHTTQGEVDLLQKPWALQGKDHTTEEESLFKEALAFKKKRTIEDTTPTKKPLPLKKKHTTQGTMSCLKKSLKLQKTTSGEKSLIKEPLSFREEKVSLKKKECTTQVMTSTWQELLDSQDVSGEDKNSFFMEPVSFRKNPTTEAAILTKRLLSLEKKKITQGEVFILKKPLILQKTTTEEESLYKELLPFKKKPTTEEEFLFHEPSVLKEKHITVKEVSLSKELLALQDTTTEEESYIKELFSLHVKPSNKDESFFQKMLVLQTKTDTKEDSLKNLLALQEKSTTEDESPSKKLLVLKKEPSTEAVKSTERQLSLKKKPTAQEEVFLLKKQLALNENITTDEESLIKQTLALQKYPIIEKEVLFKDPFVMQEKPSVEEEAILKEPTTDAEAHFKEPLALQEQPSIEETCFKEPLALQEKPTIEEEATLKEPMAMWENPSIEKETLFKENFVLQEKSTMEGEILLKEPLALQEKPSIEKEALFKEPLALQEKPAITEAFLLTKILPLSEKSTTGKELSFKELLALDENPTQKEDTFLKTWISEVNTIPQVSIIAPEYRTGKSSTATVSSVGKPSTSSKSSTCEFGSNNLFSPQDERTPKEMTPLLEDIDNSIYDKDIFSYMKEREENFILKKYMDRQTEINSAMRATLIDWLVEVQMSFEMNHETLYLAVKLVDHYLMEVDCKKDNLQLLGSTAFLIAAKFQETYLPCMDDFLYICDDMYKRDEMLAMEKSILKTLKFEINIPVAYHFLRIYARCVHASMKTLTLSRFICELTLQEYDYIQERASKLAAGSFLLALYMKKLEHWAPILESYSGYKTSELHPLVMQLNLLLTFCSCDRPKTVHFKYSHQVFFEVAKIPPLDMLKLEEMLNC</sequence>
<dbReference type="EMBL" id="AAQR03154600">
    <property type="status" value="NOT_ANNOTATED_CDS"/>
    <property type="molecule type" value="Genomic_DNA"/>
</dbReference>
<comment type="similarity">
    <text evidence="1">Belongs to the cyclin family. Cyclin AB subfamily.</text>
</comment>
<feature type="domain" description="Cyclin-like" evidence="7">
    <location>
        <begin position="1081"/>
        <end position="1165"/>
    </location>
</feature>
<dbReference type="STRING" id="30611.ENSOGAP00000002786"/>
<keyword evidence="2" id="KW-0132">Cell division</keyword>
<dbReference type="InterPro" id="IPR013763">
    <property type="entry name" value="Cyclin-like_dom"/>
</dbReference>
<dbReference type="EMBL" id="AAQR03154601">
    <property type="status" value="NOT_ANNOTATED_CDS"/>
    <property type="molecule type" value="Genomic_DNA"/>
</dbReference>
<evidence type="ECO:0000259" key="8">
    <source>
        <dbReference type="SMART" id="SM01332"/>
    </source>
</evidence>
<feature type="domain" description="Cyclin-like" evidence="7">
    <location>
        <begin position="1178"/>
        <end position="1259"/>
    </location>
</feature>
<dbReference type="EMBL" id="AAQR03154606">
    <property type="status" value="NOT_ANNOTATED_CDS"/>
    <property type="molecule type" value="Genomic_DNA"/>
</dbReference>
<proteinExistence type="inferred from homology"/>
<dbReference type="EMBL" id="AAQR03154603">
    <property type="status" value="NOT_ANNOTATED_CDS"/>
    <property type="molecule type" value="Genomic_DNA"/>
</dbReference>